<evidence type="ECO:0000313" key="1">
    <source>
        <dbReference type="EMBL" id="BDY31419.1"/>
    </source>
</evidence>
<dbReference type="AlphaFoldDB" id="A0AAI8XN85"/>
<name>A0AAI8XN85_MYCME</name>
<dbReference type="Proteomes" id="UP001241092">
    <property type="component" value="Chromosome"/>
</dbReference>
<protein>
    <recommendedName>
        <fullName evidence="3">Minor tail protein</fullName>
    </recommendedName>
</protein>
<accession>A0AAI8XN85</accession>
<evidence type="ECO:0000313" key="2">
    <source>
        <dbReference type="Proteomes" id="UP001241092"/>
    </source>
</evidence>
<sequence length="275" mass="28782">MSWPTTPDGERYLFEGIIEIPVNAETGAAILMLRPQGGMGVGIPPVAQGPAGKHATISTDINFSALEPEDSTPDSASWTLITPPDDDTPGEWKLNLALHKGAKGDDGDTILDPGDFGTTPVSGQMLQVKSDLSAFELVAQRIPEVCYPGSVLNMPSGNANFTVAQIPIPSRPYARRVLAQGGTVLSGEAADVRYDLIARLGSETGGNIVGRCPGIAQVDRLTFWPGKDAGLADGYDQIAANAAGTLYIRCERQAGTSTATTSATTSRFSALVLPL</sequence>
<proteinExistence type="predicted"/>
<dbReference type="EMBL" id="AP027452">
    <property type="protein sequence ID" value="BDY31419.1"/>
    <property type="molecule type" value="Genomic_DNA"/>
</dbReference>
<dbReference type="RefSeq" id="WP_286211792.1">
    <property type="nucleotide sequence ID" value="NZ_AP027452.1"/>
</dbReference>
<reference evidence="1" key="1">
    <citation type="submission" date="2023-03" db="EMBL/GenBank/DDBJ databases">
        <title>Draft genome sequence of a Mycolicibacterium mageritense strain H4_3_1 isolated from a hybrid biological-inorganic system reactor.</title>
        <authorList>
            <person name="Feng X."/>
            <person name="Kazama D."/>
            <person name="Sato K."/>
            <person name="Kobayashi H."/>
        </authorList>
    </citation>
    <scope>NUCLEOTIDE SEQUENCE</scope>
    <source>
        <strain evidence="1">H4_3_1</strain>
    </source>
</reference>
<evidence type="ECO:0008006" key="3">
    <source>
        <dbReference type="Google" id="ProtNLM"/>
    </source>
</evidence>
<organism evidence="1 2">
    <name type="scientific">Mycolicibacterium mageritense</name>
    <name type="common">Mycobacterium mageritense</name>
    <dbReference type="NCBI Taxonomy" id="53462"/>
    <lineage>
        <taxon>Bacteria</taxon>
        <taxon>Bacillati</taxon>
        <taxon>Actinomycetota</taxon>
        <taxon>Actinomycetes</taxon>
        <taxon>Mycobacteriales</taxon>
        <taxon>Mycobacteriaceae</taxon>
        <taxon>Mycolicibacterium</taxon>
    </lineage>
</organism>
<gene>
    <name evidence="1" type="ORF">hbim_05371</name>
</gene>